<feature type="transmembrane region" description="Helical" evidence="8">
    <location>
        <begin position="46"/>
        <end position="65"/>
    </location>
</feature>
<reference evidence="9 10" key="1">
    <citation type="submission" date="2020-08" db="EMBL/GenBank/DDBJ databases">
        <title>Genomic Encyclopedia of Type Strains, Phase IV (KMG-IV): sequencing the most valuable type-strain genomes for metagenomic binning, comparative biology and taxonomic classification.</title>
        <authorList>
            <person name="Goeker M."/>
        </authorList>
    </citation>
    <scope>NUCLEOTIDE SEQUENCE [LARGE SCALE GENOMIC DNA]</scope>
    <source>
        <strain evidence="9 10">DSM 21769</strain>
    </source>
</reference>
<feature type="transmembrane region" description="Helical" evidence="8">
    <location>
        <begin position="12"/>
        <end position="34"/>
    </location>
</feature>
<accession>A0A841PX24</accession>
<evidence type="ECO:0000256" key="5">
    <source>
        <dbReference type="ARBA" id="ARBA00022692"/>
    </source>
</evidence>
<organism evidence="9 10">
    <name type="scientific">Geomicrobium halophilum</name>
    <dbReference type="NCBI Taxonomy" id="549000"/>
    <lineage>
        <taxon>Bacteria</taxon>
        <taxon>Bacillati</taxon>
        <taxon>Bacillota</taxon>
        <taxon>Bacilli</taxon>
        <taxon>Bacillales</taxon>
        <taxon>Geomicrobium</taxon>
    </lineage>
</organism>
<feature type="transmembrane region" description="Helical" evidence="8">
    <location>
        <begin position="298"/>
        <end position="317"/>
    </location>
</feature>
<dbReference type="AlphaFoldDB" id="A0A841PX24"/>
<name>A0A841PX24_9BACL</name>
<comment type="similarity">
    <text evidence="2">Belongs to the amino acid-polyamine-organocation (APC) superfamily. Spore germination protein (SGP) (TC 2.A.3.9) family.</text>
</comment>
<evidence type="ECO:0000256" key="2">
    <source>
        <dbReference type="ARBA" id="ARBA00007998"/>
    </source>
</evidence>
<keyword evidence="6 8" id="KW-1133">Transmembrane helix</keyword>
<evidence type="ECO:0000256" key="4">
    <source>
        <dbReference type="ARBA" id="ARBA00022544"/>
    </source>
</evidence>
<feature type="transmembrane region" description="Helical" evidence="8">
    <location>
        <begin position="329"/>
        <end position="348"/>
    </location>
</feature>
<dbReference type="PANTHER" id="PTHR34975:SF2">
    <property type="entry name" value="SPORE GERMINATION PROTEIN A2"/>
    <property type="match status" value="1"/>
</dbReference>
<feature type="transmembrane region" description="Helical" evidence="8">
    <location>
        <begin position="144"/>
        <end position="163"/>
    </location>
</feature>
<keyword evidence="4" id="KW-0309">Germination</keyword>
<feature type="transmembrane region" description="Helical" evidence="8">
    <location>
        <begin position="262"/>
        <end position="286"/>
    </location>
</feature>
<dbReference type="GO" id="GO:0009847">
    <property type="term" value="P:spore germination"/>
    <property type="evidence" value="ECO:0007669"/>
    <property type="project" value="InterPro"/>
</dbReference>
<proteinExistence type="inferred from homology"/>
<evidence type="ECO:0000256" key="3">
    <source>
        <dbReference type="ARBA" id="ARBA00022448"/>
    </source>
</evidence>
<dbReference type="GO" id="GO:0016020">
    <property type="term" value="C:membrane"/>
    <property type="evidence" value="ECO:0007669"/>
    <property type="project" value="UniProtKB-SubCell"/>
</dbReference>
<dbReference type="Proteomes" id="UP000568839">
    <property type="component" value="Unassembled WGS sequence"/>
</dbReference>
<keyword evidence="3" id="KW-0813">Transport</keyword>
<dbReference type="InterPro" id="IPR004761">
    <property type="entry name" value="Spore_GerAB"/>
</dbReference>
<dbReference type="Pfam" id="PF03845">
    <property type="entry name" value="Spore_permease"/>
    <property type="match status" value="1"/>
</dbReference>
<feature type="transmembrane region" description="Helical" evidence="8">
    <location>
        <begin position="193"/>
        <end position="210"/>
    </location>
</feature>
<evidence type="ECO:0000256" key="6">
    <source>
        <dbReference type="ARBA" id="ARBA00022989"/>
    </source>
</evidence>
<comment type="subcellular location">
    <subcellularLocation>
        <location evidence="1">Membrane</location>
        <topology evidence="1">Multi-pass membrane protein</topology>
    </subcellularLocation>
</comment>
<comment type="caution">
    <text evidence="9">The sequence shown here is derived from an EMBL/GenBank/DDBJ whole genome shotgun (WGS) entry which is preliminary data.</text>
</comment>
<sequence length="361" mass="41866">MAMRADWMRTRQLSPFFAFFIVAVTTIGLAIFSFQRRLVSFAGHDGWMVIIIAALMVHVVIGIMYKMLNQHHTIVDVHTQVFGERLGSFLSLYWIFYYSLYVLVNLAPYAELLRTWLFPEVASGVFFFVLLFLTYLFTTAGFRTIVGISALGVLVTPPFFFFLDWPYGQMQWGSLFPIGNHPVRDLWSVTPDMTYGFLGFEVLLMAYPFMKEAPRSHKWAQLGVTFSMILYLFCFIIPVLYLHEHHLVTIIWPMLYLWDMEYFGISLWILTLLPNMALGLWAASRVAKQTIRISQRHAVRGLSLLIFGSAFFFTTRLEIENLTSFTTSLTFYTLFVYLPLLFLLQSIITKRRSRKPIDSSG</sequence>
<keyword evidence="7 8" id="KW-0472">Membrane</keyword>
<evidence type="ECO:0000256" key="7">
    <source>
        <dbReference type="ARBA" id="ARBA00023136"/>
    </source>
</evidence>
<feature type="transmembrane region" description="Helical" evidence="8">
    <location>
        <begin position="116"/>
        <end position="137"/>
    </location>
</feature>
<feature type="transmembrane region" description="Helical" evidence="8">
    <location>
        <begin position="86"/>
        <end position="104"/>
    </location>
</feature>
<evidence type="ECO:0008006" key="11">
    <source>
        <dbReference type="Google" id="ProtNLM"/>
    </source>
</evidence>
<evidence type="ECO:0000256" key="1">
    <source>
        <dbReference type="ARBA" id="ARBA00004141"/>
    </source>
</evidence>
<dbReference type="RefSeq" id="WP_184405216.1">
    <property type="nucleotide sequence ID" value="NZ_JACHHJ010000005.1"/>
</dbReference>
<keyword evidence="10" id="KW-1185">Reference proteome</keyword>
<protein>
    <recommendedName>
        <fullName evidence="11">Spore germination protein (Amino acid permease)</fullName>
    </recommendedName>
</protein>
<evidence type="ECO:0000313" key="10">
    <source>
        <dbReference type="Proteomes" id="UP000568839"/>
    </source>
</evidence>
<feature type="transmembrane region" description="Helical" evidence="8">
    <location>
        <begin position="222"/>
        <end position="242"/>
    </location>
</feature>
<evidence type="ECO:0000256" key="8">
    <source>
        <dbReference type="SAM" id="Phobius"/>
    </source>
</evidence>
<dbReference type="PANTHER" id="PTHR34975">
    <property type="entry name" value="SPORE GERMINATION PROTEIN A2"/>
    <property type="match status" value="1"/>
</dbReference>
<evidence type="ECO:0000313" key="9">
    <source>
        <dbReference type="EMBL" id="MBB6451141.1"/>
    </source>
</evidence>
<keyword evidence="5 8" id="KW-0812">Transmembrane</keyword>
<gene>
    <name evidence="9" type="ORF">HNR44_003135</name>
</gene>
<dbReference type="EMBL" id="JACHHJ010000005">
    <property type="protein sequence ID" value="MBB6451141.1"/>
    <property type="molecule type" value="Genomic_DNA"/>
</dbReference>